<sequence>MRSKYGFGENPILKVKSPSLSLAKELNLHFHMQHASIASSLVDWTPPHGSTVKVNCDASVLDDHPVARFGCVIQDSNGSWIMLKMHESGSGYAPCASRLLPCPKHLD</sequence>
<name>A0ABU6XWW8_9FABA</name>
<comment type="caution">
    <text evidence="1">The sequence shown here is derived from an EMBL/GenBank/DDBJ whole genome shotgun (WGS) entry which is preliminary data.</text>
</comment>
<evidence type="ECO:0000313" key="2">
    <source>
        <dbReference type="Proteomes" id="UP001341840"/>
    </source>
</evidence>
<dbReference type="Proteomes" id="UP001341840">
    <property type="component" value="Unassembled WGS sequence"/>
</dbReference>
<organism evidence="1 2">
    <name type="scientific">Stylosanthes scabra</name>
    <dbReference type="NCBI Taxonomy" id="79078"/>
    <lineage>
        <taxon>Eukaryota</taxon>
        <taxon>Viridiplantae</taxon>
        <taxon>Streptophyta</taxon>
        <taxon>Embryophyta</taxon>
        <taxon>Tracheophyta</taxon>
        <taxon>Spermatophyta</taxon>
        <taxon>Magnoliopsida</taxon>
        <taxon>eudicotyledons</taxon>
        <taxon>Gunneridae</taxon>
        <taxon>Pentapetalae</taxon>
        <taxon>rosids</taxon>
        <taxon>fabids</taxon>
        <taxon>Fabales</taxon>
        <taxon>Fabaceae</taxon>
        <taxon>Papilionoideae</taxon>
        <taxon>50 kb inversion clade</taxon>
        <taxon>dalbergioids sensu lato</taxon>
        <taxon>Dalbergieae</taxon>
        <taxon>Pterocarpus clade</taxon>
        <taxon>Stylosanthes</taxon>
    </lineage>
</organism>
<gene>
    <name evidence="1" type="ORF">PIB30_093365</name>
</gene>
<dbReference type="EMBL" id="JASCZI010213436">
    <property type="protein sequence ID" value="MED6201283.1"/>
    <property type="molecule type" value="Genomic_DNA"/>
</dbReference>
<keyword evidence="2" id="KW-1185">Reference proteome</keyword>
<evidence type="ECO:0008006" key="3">
    <source>
        <dbReference type="Google" id="ProtNLM"/>
    </source>
</evidence>
<proteinExistence type="predicted"/>
<reference evidence="1 2" key="1">
    <citation type="journal article" date="2023" name="Plants (Basel)">
        <title>Bridging the Gap: Combining Genomics and Transcriptomics Approaches to Understand Stylosanthes scabra, an Orphan Legume from the Brazilian Caatinga.</title>
        <authorList>
            <person name="Ferreira-Neto J.R.C."/>
            <person name="da Silva M.D."/>
            <person name="Binneck E."/>
            <person name="de Melo N.F."/>
            <person name="da Silva R.H."/>
            <person name="de Melo A.L.T.M."/>
            <person name="Pandolfi V."/>
            <person name="Bustamante F.O."/>
            <person name="Brasileiro-Vidal A.C."/>
            <person name="Benko-Iseppon A.M."/>
        </authorList>
    </citation>
    <scope>NUCLEOTIDE SEQUENCE [LARGE SCALE GENOMIC DNA]</scope>
    <source>
        <tissue evidence="1">Leaves</tissue>
    </source>
</reference>
<evidence type="ECO:0000313" key="1">
    <source>
        <dbReference type="EMBL" id="MED6201283.1"/>
    </source>
</evidence>
<protein>
    <recommendedName>
        <fullName evidence="3">RNase H type-1 domain-containing protein</fullName>
    </recommendedName>
</protein>
<accession>A0ABU6XWW8</accession>